<evidence type="ECO:0000256" key="12">
    <source>
        <dbReference type="ARBA" id="ARBA00023239"/>
    </source>
</evidence>
<keyword evidence="12" id="KW-0456">Lyase</keyword>
<keyword evidence="6" id="KW-0227">DNA damage</keyword>
<dbReference type="GO" id="GO:0140078">
    <property type="term" value="F:class I DNA-(apurinic or apyrimidinic site) endonuclease activity"/>
    <property type="evidence" value="ECO:0007669"/>
    <property type="project" value="UniProtKB-EC"/>
</dbReference>
<dbReference type="PANTHER" id="PTHR22993:SF9">
    <property type="entry name" value="FORMAMIDOPYRIMIDINE-DNA GLYCOSYLASE"/>
    <property type="match status" value="1"/>
</dbReference>
<reference evidence="19 20" key="1">
    <citation type="journal article" date="2016" name="Environ. Microbiol.">
        <title>Genomic resolution of a cold subsurface aquifer community provides metabolic insights for novel microbes adapted to high CO concentrations.</title>
        <authorList>
            <person name="Probst A.J."/>
            <person name="Castelle C.J."/>
            <person name="Singh A."/>
            <person name="Brown C.T."/>
            <person name="Anantharaman K."/>
            <person name="Sharon I."/>
            <person name="Hug L.A."/>
            <person name="Burstein D."/>
            <person name="Emerson J.B."/>
            <person name="Thomas B.C."/>
            <person name="Banfield J.F."/>
        </authorList>
    </citation>
    <scope>NUCLEOTIDE SEQUENCE [LARGE SCALE GENOMIC DNA]</scope>
    <source>
        <strain evidence="19">CG1_02_47_37</strain>
    </source>
</reference>
<dbReference type="Gene3D" id="3.20.190.10">
    <property type="entry name" value="MutM-like, N-terminal"/>
    <property type="match status" value="1"/>
</dbReference>
<keyword evidence="10" id="KW-0238">DNA-binding</keyword>
<dbReference type="SUPFAM" id="SSF46946">
    <property type="entry name" value="S13-like H2TH domain"/>
    <property type="match status" value="1"/>
</dbReference>
<evidence type="ECO:0000256" key="4">
    <source>
        <dbReference type="ARBA" id="ARBA00011245"/>
    </source>
</evidence>
<dbReference type="InterPro" id="IPR010979">
    <property type="entry name" value="Ribosomal_uS13-like_H2TH"/>
</dbReference>
<comment type="catalytic activity">
    <reaction evidence="1">
        <text>Hydrolysis of DNA containing ring-opened 7-methylguanine residues, releasing 2,6-diamino-4-hydroxy-5-(N-methyl)formamidopyrimidine.</text>
        <dbReference type="EC" id="3.2.2.23"/>
    </reaction>
</comment>
<dbReference type="AlphaFoldDB" id="A0A1J4RTJ4"/>
<keyword evidence="5" id="KW-0479">Metal-binding</keyword>
<dbReference type="STRING" id="1805034.AUJ59_00790"/>
<dbReference type="InterPro" id="IPR015886">
    <property type="entry name" value="H2TH_FPG"/>
</dbReference>
<dbReference type="Pfam" id="PF06831">
    <property type="entry name" value="H2TH"/>
    <property type="match status" value="1"/>
</dbReference>
<dbReference type="InterPro" id="IPR000214">
    <property type="entry name" value="Znf_DNA_glyclase/AP_lyase"/>
</dbReference>
<organism evidence="19 20">
    <name type="scientific">Candidatus Beckwithbacteria bacterium CG1_02_47_37</name>
    <dbReference type="NCBI Taxonomy" id="1805034"/>
    <lineage>
        <taxon>Bacteria</taxon>
        <taxon>Candidatus Beckwithiibacteriota</taxon>
    </lineage>
</organism>
<keyword evidence="14" id="KW-0326">Glycosidase</keyword>
<protein>
    <submittedName>
        <fullName evidence="19">DNA-formamidopyrimidine glycosylase</fullName>
    </submittedName>
</protein>
<dbReference type="Pfam" id="PF01149">
    <property type="entry name" value="Fapy_DNA_glyco"/>
    <property type="match status" value="1"/>
</dbReference>
<evidence type="ECO:0000259" key="17">
    <source>
        <dbReference type="PROSITE" id="PS51066"/>
    </source>
</evidence>
<dbReference type="PROSITE" id="PS51068">
    <property type="entry name" value="FPG_CAT"/>
    <property type="match status" value="1"/>
</dbReference>
<dbReference type="CDD" id="cd08966">
    <property type="entry name" value="EcFpg-like_N"/>
    <property type="match status" value="1"/>
</dbReference>
<comment type="caution">
    <text evidence="19">The sequence shown here is derived from an EMBL/GenBank/DDBJ whole genome shotgun (WGS) entry which is preliminary data.</text>
</comment>
<evidence type="ECO:0000256" key="16">
    <source>
        <dbReference type="PROSITE-ProRule" id="PRU00391"/>
    </source>
</evidence>
<evidence type="ECO:0000256" key="7">
    <source>
        <dbReference type="ARBA" id="ARBA00022771"/>
    </source>
</evidence>
<dbReference type="InterPro" id="IPR020629">
    <property type="entry name" value="FPG_Glyclase"/>
</dbReference>
<comment type="similarity">
    <text evidence="3">Belongs to the FPG family.</text>
</comment>
<dbReference type="PROSITE" id="PS01242">
    <property type="entry name" value="ZF_FPG_1"/>
    <property type="match status" value="1"/>
</dbReference>
<evidence type="ECO:0000256" key="11">
    <source>
        <dbReference type="ARBA" id="ARBA00023204"/>
    </source>
</evidence>
<dbReference type="GO" id="GO:0034039">
    <property type="term" value="F:8-oxo-7,8-dihydroguanine DNA N-glycosylase activity"/>
    <property type="evidence" value="ECO:0007669"/>
    <property type="project" value="TreeGrafter"/>
</dbReference>
<keyword evidence="8" id="KW-0378">Hydrolase</keyword>
<evidence type="ECO:0000256" key="5">
    <source>
        <dbReference type="ARBA" id="ARBA00022723"/>
    </source>
</evidence>
<evidence type="ECO:0000256" key="2">
    <source>
        <dbReference type="ARBA" id="ARBA00001947"/>
    </source>
</evidence>
<comment type="subunit">
    <text evidence="4">Monomer.</text>
</comment>
<dbReference type="NCBIfam" id="TIGR00577">
    <property type="entry name" value="fpg"/>
    <property type="match status" value="1"/>
</dbReference>
<evidence type="ECO:0000313" key="20">
    <source>
        <dbReference type="Proteomes" id="UP000183144"/>
    </source>
</evidence>
<evidence type="ECO:0000256" key="13">
    <source>
        <dbReference type="ARBA" id="ARBA00023268"/>
    </source>
</evidence>
<gene>
    <name evidence="19" type="ORF">AUJ59_00790</name>
</gene>
<dbReference type="Gene3D" id="1.10.8.50">
    <property type="match status" value="1"/>
</dbReference>
<dbReference type="SUPFAM" id="SSF57716">
    <property type="entry name" value="Glucocorticoid receptor-like (DNA-binding domain)"/>
    <property type="match status" value="1"/>
</dbReference>
<dbReference type="InterPro" id="IPR010663">
    <property type="entry name" value="Znf_FPG/IleRS"/>
</dbReference>
<dbReference type="GO" id="GO:0003684">
    <property type="term" value="F:damaged DNA binding"/>
    <property type="evidence" value="ECO:0007669"/>
    <property type="project" value="InterPro"/>
</dbReference>
<keyword evidence="9" id="KW-0862">Zinc</keyword>
<evidence type="ECO:0000259" key="18">
    <source>
        <dbReference type="PROSITE" id="PS51068"/>
    </source>
</evidence>
<comment type="cofactor">
    <cofactor evidence="2">
        <name>Zn(2+)</name>
        <dbReference type="ChEBI" id="CHEBI:29105"/>
    </cofactor>
</comment>
<feature type="domain" description="Formamidopyrimidine-DNA glycosylase catalytic" evidence="18">
    <location>
        <begin position="2"/>
        <end position="106"/>
    </location>
</feature>
<keyword evidence="11" id="KW-0234">DNA repair</keyword>
<dbReference type="Proteomes" id="UP000183144">
    <property type="component" value="Unassembled WGS sequence"/>
</dbReference>
<evidence type="ECO:0000256" key="1">
    <source>
        <dbReference type="ARBA" id="ARBA00001668"/>
    </source>
</evidence>
<dbReference type="Pfam" id="PF06827">
    <property type="entry name" value="zf-FPG_IleRS"/>
    <property type="match status" value="1"/>
</dbReference>
<dbReference type="EMBL" id="MNUI01000017">
    <property type="protein sequence ID" value="OIN89730.1"/>
    <property type="molecule type" value="Genomic_DNA"/>
</dbReference>
<evidence type="ECO:0000313" key="19">
    <source>
        <dbReference type="EMBL" id="OIN89730.1"/>
    </source>
</evidence>
<dbReference type="GO" id="GO:0008270">
    <property type="term" value="F:zinc ion binding"/>
    <property type="evidence" value="ECO:0007669"/>
    <property type="project" value="UniProtKB-KW"/>
</dbReference>
<dbReference type="SMART" id="SM00898">
    <property type="entry name" value="Fapy_DNA_glyco"/>
    <property type="match status" value="1"/>
</dbReference>
<name>A0A1J4RTJ4_9BACT</name>
<evidence type="ECO:0000256" key="10">
    <source>
        <dbReference type="ARBA" id="ARBA00023125"/>
    </source>
</evidence>
<dbReference type="PROSITE" id="PS51066">
    <property type="entry name" value="ZF_FPG_2"/>
    <property type="match status" value="1"/>
</dbReference>
<sequence length="264" mass="30115">MPELPEVETIKRQLDRVLVGQKIKLVEKLHKKSFQGESLKVMGKKIVAVKRKAKMIWIDLEGDLNLLVHLKMTGQLIYQGEVGKHTRVVFELSRGRLIFNDLRKFGWIKVVTNQQLQEHFTKLPPDVVDREFTVKYLEKILASTGRAIKLVLLDQQKTGGIGNIYANEVLFCSGIDPRRPANKIIGREVRFLHKYVRQVINQGIKAGGTTASDENFVNVFGKPGRFQNQLLVYENKTVCRRCGAKIIKIKLGGRGTYFCPKCQK</sequence>
<dbReference type="GO" id="GO:0006284">
    <property type="term" value="P:base-excision repair"/>
    <property type="evidence" value="ECO:0007669"/>
    <property type="project" value="InterPro"/>
</dbReference>
<dbReference type="InterPro" id="IPR035937">
    <property type="entry name" value="FPG_N"/>
</dbReference>
<evidence type="ECO:0000256" key="14">
    <source>
        <dbReference type="ARBA" id="ARBA00023295"/>
    </source>
</evidence>
<evidence type="ECO:0000256" key="8">
    <source>
        <dbReference type="ARBA" id="ARBA00022801"/>
    </source>
</evidence>
<dbReference type="PANTHER" id="PTHR22993">
    <property type="entry name" value="FORMAMIDOPYRIMIDINE-DNA GLYCOSYLASE"/>
    <property type="match status" value="1"/>
</dbReference>
<dbReference type="InterPro" id="IPR012319">
    <property type="entry name" value="FPG_cat"/>
</dbReference>
<keyword evidence="7 16" id="KW-0863">Zinc-finger</keyword>
<feature type="domain" description="FPG-type" evidence="17">
    <location>
        <begin position="218"/>
        <end position="264"/>
    </location>
</feature>
<dbReference type="InterPro" id="IPR015887">
    <property type="entry name" value="DNA_glyclase_Znf_dom_DNA_BS"/>
</dbReference>
<accession>A0A1J4RTJ4</accession>
<evidence type="ECO:0000256" key="6">
    <source>
        <dbReference type="ARBA" id="ARBA00022763"/>
    </source>
</evidence>
<dbReference type="SUPFAM" id="SSF81624">
    <property type="entry name" value="N-terminal domain of MutM-like DNA repair proteins"/>
    <property type="match status" value="1"/>
</dbReference>
<proteinExistence type="inferred from homology"/>
<dbReference type="NCBIfam" id="NF002211">
    <property type="entry name" value="PRK01103.1"/>
    <property type="match status" value="1"/>
</dbReference>
<keyword evidence="13" id="KW-0511">Multifunctional enzyme</keyword>
<evidence type="ECO:0000256" key="15">
    <source>
        <dbReference type="ARBA" id="ARBA00044632"/>
    </source>
</evidence>
<dbReference type="FunFam" id="1.10.8.50:FF:000003">
    <property type="entry name" value="Formamidopyrimidine-DNA glycosylase"/>
    <property type="match status" value="1"/>
</dbReference>
<evidence type="ECO:0000256" key="9">
    <source>
        <dbReference type="ARBA" id="ARBA00022833"/>
    </source>
</evidence>
<evidence type="ECO:0000256" key="3">
    <source>
        <dbReference type="ARBA" id="ARBA00009409"/>
    </source>
</evidence>
<dbReference type="SMART" id="SM01232">
    <property type="entry name" value="H2TH"/>
    <property type="match status" value="1"/>
</dbReference>
<comment type="catalytic activity">
    <reaction evidence="15">
        <text>2'-deoxyribonucleotide-(2'-deoxyribose 5'-phosphate)-2'-deoxyribonucleotide-DNA = a 3'-end 2'-deoxyribonucleotide-(2,3-dehydro-2,3-deoxyribose 5'-phosphate)-DNA + a 5'-end 5'-phospho-2'-deoxyribonucleoside-DNA + H(+)</text>
        <dbReference type="Rhea" id="RHEA:66592"/>
        <dbReference type="Rhea" id="RHEA-COMP:13180"/>
        <dbReference type="Rhea" id="RHEA-COMP:16897"/>
        <dbReference type="Rhea" id="RHEA-COMP:17067"/>
        <dbReference type="ChEBI" id="CHEBI:15378"/>
        <dbReference type="ChEBI" id="CHEBI:136412"/>
        <dbReference type="ChEBI" id="CHEBI:157695"/>
        <dbReference type="ChEBI" id="CHEBI:167181"/>
        <dbReference type="EC" id="4.2.99.18"/>
    </reaction>
</comment>